<reference evidence="1 2" key="1">
    <citation type="submission" date="2019-07" db="EMBL/GenBank/DDBJ databases">
        <title>Whole genome shotgun sequence of Vibrio superstes NBRC 103154.</title>
        <authorList>
            <person name="Hosoyama A."/>
            <person name="Uohara A."/>
            <person name="Ohji S."/>
            <person name="Ichikawa N."/>
        </authorList>
    </citation>
    <scope>NUCLEOTIDE SEQUENCE [LARGE SCALE GENOMIC DNA]</scope>
    <source>
        <strain evidence="1 2">NBRC 103154</strain>
    </source>
</reference>
<evidence type="ECO:0000313" key="1">
    <source>
        <dbReference type="EMBL" id="GEM80360.1"/>
    </source>
</evidence>
<accession>A0A511QSP2</accession>
<gene>
    <name evidence="1" type="ORF">VSU01S_26050</name>
</gene>
<protein>
    <submittedName>
        <fullName evidence="1">Uncharacterized protein</fullName>
    </submittedName>
</protein>
<proteinExistence type="predicted"/>
<dbReference type="AlphaFoldDB" id="A0A511QSP2"/>
<organism evidence="1 2">
    <name type="scientific">Vibrio superstes NBRC 103154</name>
    <dbReference type="NCBI Taxonomy" id="1219062"/>
    <lineage>
        <taxon>Bacteria</taxon>
        <taxon>Pseudomonadati</taxon>
        <taxon>Pseudomonadota</taxon>
        <taxon>Gammaproteobacteria</taxon>
        <taxon>Vibrionales</taxon>
        <taxon>Vibrionaceae</taxon>
        <taxon>Vibrio</taxon>
    </lineage>
</organism>
<sequence length="63" mass="7469">MALLLSVRGDLELFRNYSGKCDKGKLEQHEFSFTSIKAACNTYERNYRDYKRDDVCNQTLREQ</sequence>
<evidence type="ECO:0000313" key="2">
    <source>
        <dbReference type="Proteomes" id="UP000321113"/>
    </source>
</evidence>
<keyword evidence="2" id="KW-1185">Reference proteome</keyword>
<dbReference type="Proteomes" id="UP000321113">
    <property type="component" value="Unassembled WGS sequence"/>
</dbReference>
<name>A0A511QSP2_9VIBR</name>
<comment type="caution">
    <text evidence="1">The sequence shown here is derived from an EMBL/GenBank/DDBJ whole genome shotgun (WGS) entry which is preliminary data.</text>
</comment>
<dbReference type="EMBL" id="BJXK01000010">
    <property type="protein sequence ID" value="GEM80360.1"/>
    <property type="molecule type" value="Genomic_DNA"/>
</dbReference>